<dbReference type="InterPro" id="IPR036761">
    <property type="entry name" value="TTHA0802/YceI-like_sf"/>
</dbReference>
<dbReference type="EMBL" id="WNKX01000011">
    <property type="protein sequence ID" value="MTW12077.1"/>
    <property type="molecule type" value="Genomic_DNA"/>
</dbReference>
<dbReference type="Proteomes" id="UP000472320">
    <property type="component" value="Unassembled WGS sequence"/>
</dbReference>
<evidence type="ECO:0000313" key="4">
    <source>
        <dbReference type="Proteomes" id="UP000472320"/>
    </source>
</evidence>
<reference evidence="3 4" key="1">
    <citation type="submission" date="2019-11" db="EMBL/GenBank/DDBJ databases">
        <title>Type strains purchased from KCTC, JCM and DSMZ.</title>
        <authorList>
            <person name="Lu H."/>
        </authorList>
    </citation>
    <scope>NUCLEOTIDE SEQUENCE [LARGE SCALE GENOMIC DNA]</scope>
    <source>
        <strain evidence="3 4">JCM 31587</strain>
    </source>
</reference>
<dbReference type="SUPFAM" id="SSF101874">
    <property type="entry name" value="YceI-like"/>
    <property type="match status" value="1"/>
</dbReference>
<comment type="caution">
    <text evidence="3">The sequence shown here is derived from an EMBL/GenBank/DDBJ whole genome shotgun (WGS) entry which is preliminary data.</text>
</comment>
<gene>
    <name evidence="3" type="ORF">GM658_15840</name>
</gene>
<proteinExistence type="predicted"/>
<feature type="chain" id="PRO_5026795566" evidence="1">
    <location>
        <begin position="20"/>
        <end position="188"/>
    </location>
</feature>
<keyword evidence="1" id="KW-0732">Signal</keyword>
<sequence>MKKLIAFAIAAGFSLAASAAPETYNIDTTHSFSRFEYSHFGYSTQVNKFNSTVGKIQIDRAAKTGSVEVTIDPKSVNTGYDTFNEHLQGADFFDSAKYPAITYKSTKFLFNGDKLVGVEGNLTIKGVTKPVNLEVTSFQCMPHPMLKRDACGANAIAKIKRSDFGAGKYAPYVGDDVTLGFSVEAIKE</sequence>
<name>A0A6L6QJF3_9BURK</name>
<organism evidence="3 4">
    <name type="scientific">Massilia eburnea</name>
    <dbReference type="NCBI Taxonomy" id="1776165"/>
    <lineage>
        <taxon>Bacteria</taxon>
        <taxon>Pseudomonadati</taxon>
        <taxon>Pseudomonadota</taxon>
        <taxon>Betaproteobacteria</taxon>
        <taxon>Burkholderiales</taxon>
        <taxon>Oxalobacteraceae</taxon>
        <taxon>Telluria group</taxon>
        <taxon>Massilia</taxon>
    </lineage>
</organism>
<dbReference type="OrthoDB" id="9811006at2"/>
<dbReference type="InterPro" id="IPR007372">
    <property type="entry name" value="Lipid/polyisoprenoid-bd_YceI"/>
</dbReference>
<evidence type="ECO:0000256" key="1">
    <source>
        <dbReference type="SAM" id="SignalP"/>
    </source>
</evidence>
<dbReference type="Gene3D" id="2.40.128.110">
    <property type="entry name" value="Lipid/polyisoprenoid-binding, YceI-like"/>
    <property type="match status" value="1"/>
</dbReference>
<dbReference type="PANTHER" id="PTHR34406:SF2">
    <property type="entry name" value="PERIPLASMIC PROTEIN"/>
    <property type="match status" value="1"/>
</dbReference>
<evidence type="ECO:0000259" key="2">
    <source>
        <dbReference type="SMART" id="SM00867"/>
    </source>
</evidence>
<dbReference type="Pfam" id="PF04264">
    <property type="entry name" value="YceI"/>
    <property type="match status" value="1"/>
</dbReference>
<dbReference type="PANTHER" id="PTHR34406">
    <property type="entry name" value="PROTEIN YCEI"/>
    <property type="match status" value="1"/>
</dbReference>
<evidence type="ECO:0000313" key="3">
    <source>
        <dbReference type="EMBL" id="MTW12077.1"/>
    </source>
</evidence>
<dbReference type="AlphaFoldDB" id="A0A6L6QJF3"/>
<dbReference type="RefSeq" id="WP_155455016.1">
    <property type="nucleotide sequence ID" value="NZ_WNKX01000011.1"/>
</dbReference>
<feature type="domain" description="Lipid/polyisoprenoid-binding YceI-like" evidence="2">
    <location>
        <begin position="23"/>
        <end position="186"/>
    </location>
</feature>
<feature type="signal peptide" evidence="1">
    <location>
        <begin position="1"/>
        <end position="19"/>
    </location>
</feature>
<accession>A0A6L6QJF3</accession>
<keyword evidence="4" id="KW-1185">Reference proteome</keyword>
<dbReference type="SMART" id="SM00867">
    <property type="entry name" value="YceI"/>
    <property type="match status" value="1"/>
</dbReference>
<protein>
    <submittedName>
        <fullName evidence="3">Polyisoprenoid-binding protein</fullName>
    </submittedName>
</protein>